<protein>
    <submittedName>
        <fullName evidence="1">Uncharacterized protein</fullName>
    </submittedName>
</protein>
<sequence length="283" mass="31264">MSTSQTTTANSTAVGSIPITGGTNNQPPAPTRPTTPSASDEERELEMEMEHNRERMRALRERRKAKEEAKKRAEEEAARWAAEEEQQRQEAAARAVSARRKEEEAAEKRRRIVVAVAARSCQGPAPGEASTSRRQMEGTGKPSTEAGDPDDGDNRSDGEDDDEDDEERPPCERCRMKKIPCLQQEGKRSTLICKPCHDSKDRGIGEPNGSIAGRQSTTPRRKGKSPPPAPIAGPSELPKKRRRVVDSDKEEVEEEGDKGEEGEEEGELALKKARSEKEKDRAE</sequence>
<organism evidence="1 2">
    <name type="scientific">Lentinula aff. lateritia</name>
    <dbReference type="NCBI Taxonomy" id="2804960"/>
    <lineage>
        <taxon>Eukaryota</taxon>
        <taxon>Fungi</taxon>
        <taxon>Dikarya</taxon>
        <taxon>Basidiomycota</taxon>
        <taxon>Agaricomycotina</taxon>
        <taxon>Agaricomycetes</taxon>
        <taxon>Agaricomycetidae</taxon>
        <taxon>Agaricales</taxon>
        <taxon>Marasmiineae</taxon>
        <taxon>Omphalotaceae</taxon>
        <taxon>Lentinula</taxon>
    </lineage>
</organism>
<accession>A0ACC1THZ6</accession>
<name>A0ACC1THZ6_9AGAR</name>
<comment type="caution">
    <text evidence="1">The sequence shown here is derived from an EMBL/GenBank/DDBJ whole genome shotgun (WGS) entry which is preliminary data.</text>
</comment>
<gene>
    <name evidence="1" type="ORF">F5876DRAFT_83484</name>
</gene>
<proteinExistence type="predicted"/>
<dbReference type="Proteomes" id="UP001163835">
    <property type="component" value="Unassembled WGS sequence"/>
</dbReference>
<evidence type="ECO:0000313" key="2">
    <source>
        <dbReference type="Proteomes" id="UP001163835"/>
    </source>
</evidence>
<keyword evidence="2" id="KW-1185">Reference proteome</keyword>
<dbReference type="EMBL" id="MU796151">
    <property type="protein sequence ID" value="KAJ3804247.1"/>
    <property type="molecule type" value="Genomic_DNA"/>
</dbReference>
<evidence type="ECO:0000313" key="1">
    <source>
        <dbReference type="EMBL" id="KAJ3804247.1"/>
    </source>
</evidence>
<reference evidence="1" key="1">
    <citation type="submission" date="2022-09" db="EMBL/GenBank/DDBJ databases">
        <title>A Global Phylogenomic Analysis of the Shiitake Genus Lentinula.</title>
        <authorList>
            <consortium name="DOE Joint Genome Institute"/>
            <person name="Sierra-Patev S."/>
            <person name="Min B."/>
            <person name="Naranjo-Ortiz M."/>
            <person name="Looney B."/>
            <person name="Konkel Z."/>
            <person name="Slot J.C."/>
            <person name="Sakamoto Y."/>
            <person name="Steenwyk J.L."/>
            <person name="Rokas A."/>
            <person name="Carro J."/>
            <person name="Camarero S."/>
            <person name="Ferreira P."/>
            <person name="Molpeceres G."/>
            <person name="Ruiz-Duenas F.J."/>
            <person name="Serrano A."/>
            <person name="Henrissat B."/>
            <person name="Drula E."/>
            <person name="Hughes K.W."/>
            <person name="Mata J.L."/>
            <person name="Ishikawa N.K."/>
            <person name="Vargas-Isla R."/>
            <person name="Ushijima S."/>
            <person name="Smith C.A."/>
            <person name="Ahrendt S."/>
            <person name="Andreopoulos W."/>
            <person name="He G."/>
            <person name="Labutti K."/>
            <person name="Lipzen A."/>
            <person name="Ng V."/>
            <person name="Riley R."/>
            <person name="Sandor L."/>
            <person name="Barry K."/>
            <person name="Martinez A.T."/>
            <person name="Xiao Y."/>
            <person name="Gibbons J.G."/>
            <person name="Terashima K."/>
            <person name="Grigoriev I.V."/>
            <person name="Hibbett D.S."/>
        </authorList>
    </citation>
    <scope>NUCLEOTIDE SEQUENCE</scope>
    <source>
        <strain evidence="1">TMI1499</strain>
    </source>
</reference>